<evidence type="ECO:0000256" key="1">
    <source>
        <dbReference type="ARBA" id="ARBA00022729"/>
    </source>
</evidence>
<gene>
    <name evidence="5" type="ORF">HGM15179_019818</name>
</gene>
<dbReference type="InterPro" id="IPR036179">
    <property type="entry name" value="Ig-like_dom_sf"/>
</dbReference>
<keyword evidence="3" id="KW-1133">Transmembrane helix</keyword>
<dbReference type="GO" id="GO:0007166">
    <property type="term" value="P:cell surface receptor signaling pathway"/>
    <property type="evidence" value="ECO:0007669"/>
    <property type="project" value="TreeGrafter"/>
</dbReference>
<keyword evidence="2" id="KW-1015">Disulfide bond</keyword>
<dbReference type="InterPro" id="IPR007110">
    <property type="entry name" value="Ig-like_dom"/>
</dbReference>
<dbReference type="InterPro" id="IPR050488">
    <property type="entry name" value="Ig_Fc_receptor"/>
</dbReference>
<dbReference type="Proteomes" id="UP000796761">
    <property type="component" value="Unassembled WGS sequence"/>
</dbReference>
<name>A0A8K1D7G3_9PASS</name>
<evidence type="ECO:0000256" key="3">
    <source>
        <dbReference type="SAM" id="Phobius"/>
    </source>
</evidence>
<dbReference type="SUPFAM" id="SSF48726">
    <property type="entry name" value="Immunoglobulin"/>
    <property type="match status" value="3"/>
</dbReference>
<feature type="domain" description="Ig-like" evidence="4">
    <location>
        <begin position="218"/>
        <end position="293"/>
    </location>
</feature>
<dbReference type="OrthoDB" id="6250964at2759"/>
<dbReference type="GO" id="GO:0006955">
    <property type="term" value="P:immune response"/>
    <property type="evidence" value="ECO:0007669"/>
    <property type="project" value="TreeGrafter"/>
</dbReference>
<feature type="transmembrane region" description="Helical" evidence="3">
    <location>
        <begin position="499"/>
        <end position="523"/>
    </location>
</feature>
<evidence type="ECO:0000256" key="2">
    <source>
        <dbReference type="ARBA" id="ARBA00023157"/>
    </source>
</evidence>
<organism evidence="5 6">
    <name type="scientific">Zosterops borbonicus</name>
    <dbReference type="NCBI Taxonomy" id="364589"/>
    <lineage>
        <taxon>Eukaryota</taxon>
        <taxon>Metazoa</taxon>
        <taxon>Chordata</taxon>
        <taxon>Craniata</taxon>
        <taxon>Vertebrata</taxon>
        <taxon>Euteleostomi</taxon>
        <taxon>Archelosauria</taxon>
        <taxon>Archosauria</taxon>
        <taxon>Dinosauria</taxon>
        <taxon>Saurischia</taxon>
        <taxon>Theropoda</taxon>
        <taxon>Coelurosauria</taxon>
        <taxon>Aves</taxon>
        <taxon>Neognathae</taxon>
        <taxon>Neoaves</taxon>
        <taxon>Telluraves</taxon>
        <taxon>Australaves</taxon>
        <taxon>Passeriformes</taxon>
        <taxon>Sylvioidea</taxon>
        <taxon>Zosteropidae</taxon>
        <taxon>Zosterops</taxon>
    </lineage>
</organism>
<feature type="domain" description="Ig-like" evidence="4">
    <location>
        <begin position="399"/>
        <end position="483"/>
    </location>
</feature>
<keyword evidence="3" id="KW-0812">Transmembrane</keyword>
<dbReference type="EMBL" id="SWJQ01001848">
    <property type="protein sequence ID" value="TRZ07289.1"/>
    <property type="molecule type" value="Genomic_DNA"/>
</dbReference>
<evidence type="ECO:0000259" key="4">
    <source>
        <dbReference type="PROSITE" id="PS50835"/>
    </source>
</evidence>
<dbReference type="InterPro" id="IPR003599">
    <property type="entry name" value="Ig_sub"/>
</dbReference>
<keyword evidence="6" id="KW-1185">Reference proteome</keyword>
<dbReference type="AlphaFoldDB" id="A0A8K1D7G3"/>
<dbReference type="Pfam" id="PF13927">
    <property type="entry name" value="Ig_3"/>
    <property type="match status" value="1"/>
</dbReference>
<reference evidence="5" key="1">
    <citation type="submission" date="2019-04" db="EMBL/GenBank/DDBJ databases">
        <title>Genome assembly of Zosterops borbonicus 15179.</title>
        <authorList>
            <person name="Leroy T."/>
            <person name="Anselmetti Y."/>
            <person name="Tilak M.-K."/>
            <person name="Nabholz B."/>
        </authorList>
    </citation>
    <scope>NUCLEOTIDE SEQUENCE</scope>
    <source>
        <strain evidence="5">HGM_15179</strain>
        <tissue evidence="5">Muscle</tissue>
    </source>
</reference>
<comment type="caution">
    <text evidence="5">The sequence shown here is derived from an EMBL/GenBank/DDBJ whole genome shotgun (WGS) entry which is preliminary data.</text>
</comment>
<dbReference type="SMART" id="SM00408">
    <property type="entry name" value="IGc2"/>
    <property type="match status" value="2"/>
</dbReference>
<dbReference type="Gene3D" id="2.60.40.10">
    <property type="entry name" value="Immunoglobulins"/>
    <property type="match status" value="3"/>
</dbReference>
<sequence length="528" mass="57554">MKRQMSLRSSVRGPIRYLVEQSQSDFQGGTFSKGGLQFGLAVVPLKNILAAVKMVYLAVGGTLMGEGRGRGICLWGALLVLNLVLCKVTGGHTKDQLNTERQEDECQQCLRAIQKGQGVPRGAQFDCQDDMAKEYCTYNSTQYQTLQGKQIATWPMDAESALEKSGQSKASKILALGEKGEKNKAAETLAKFEEKPRPSASLVSPQWMSCPQPPVPSPALAMAGWCPLSPTGAQTTQILVEPPWRPAVLWDRVTLTCQGWGTASITTWYKDKKRWWQKGPNSFTVTTSGMYQCDRPGTGLSPHIHILNERLVLQLSAQVLVEGDMVTLRCRGWQDGMVTGVRFYHEEKDLGGKLNGTELFLSPLQLQHSGSYHCRGWVNSGPSPSWEMSAPVTVTVHVPVANVTITPSPLSHQVRAGDPVTLRCSVQVGSAPVTFTWLCDGQEVAQGAVLELGDVDVRHSGTYQCVATNQLGQNRHRVFWALSPELALEVTSWGHGGTVAAGVAGSLLFLVLLMGIIVAFHWCHRMGG</sequence>
<keyword evidence="3" id="KW-0472">Membrane</keyword>
<evidence type="ECO:0000313" key="5">
    <source>
        <dbReference type="EMBL" id="TRZ07289.1"/>
    </source>
</evidence>
<dbReference type="InterPro" id="IPR003598">
    <property type="entry name" value="Ig_sub2"/>
</dbReference>
<keyword evidence="1" id="KW-0732">Signal</keyword>
<dbReference type="PROSITE" id="PS50835">
    <property type="entry name" value="IG_LIKE"/>
    <property type="match status" value="2"/>
</dbReference>
<proteinExistence type="predicted"/>
<dbReference type="GO" id="GO:0004888">
    <property type="term" value="F:transmembrane signaling receptor activity"/>
    <property type="evidence" value="ECO:0007669"/>
    <property type="project" value="TreeGrafter"/>
</dbReference>
<dbReference type="PANTHER" id="PTHR11481:SF64">
    <property type="entry name" value="FC RECEPTOR-LIKE PROTEIN 4"/>
    <property type="match status" value="1"/>
</dbReference>
<protein>
    <recommendedName>
        <fullName evidence="4">Ig-like domain-containing protein</fullName>
    </recommendedName>
</protein>
<dbReference type="GO" id="GO:0009897">
    <property type="term" value="C:external side of plasma membrane"/>
    <property type="evidence" value="ECO:0007669"/>
    <property type="project" value="TreeGrafter"/>
</dbReference>
<dbReference type="InterPro" id="IPR013783">
    <property type="entry name" value="Ig-like_fold"/>
</dbReference>
<dbReference type="PANTHER" id="PTHR11481">
    <property type="entry name" value="IMMUNOGLOBULIN FC RECEPTOR"/>
    <property type="match status" value="1"/>
</dbReference>
<dbReference type="SMART" id="SM00409">
    <property type="entry name" value="IG"/>
    <property type="match status" value="2"/>
</dbReference>
<evidence type="ECO:0000313" key="6">
    <source>
        <dbReference type="Proteomes" id="UP000796761"/>
    </source>
</evidence>
<accession>A0A8K1D7G3</accession>
<dbReference type="Pfam" id="PF13895">
    <property type="entry name" value="Ig_2"/>
    <property type="match status" value="1"/>
</dbReference>